<evidence type="ECO:0000313" key="4">
    <source>
        <dbReference type="EMBL" id="AFK50501.1"/>
    </source>
</evidence>
<gene>
    <name evidence="4" type="ordered locus">TCELL_0076</name>
</gene>
<dbReference type="EMBL" id="CP003531">
    <property type="protein sequence ID" value="AFK50501.1"/>
    <property type="molecule type" value="Genomic_DNA"/>
</dbReference>
<keyword evidence="1 3" id="KW-0547">Nucleotide-binding</keyword>
<dbReference type="STRING" id="1184251.TCELL_0076"/>
<comment type="similarity">
    <text evidence="3">Belongs to the UPF0200 family.</text>
</comment>
<evidence type="ECO:0000313" key="5">
    <source>
        <dbReference type="Proteomes" id="UP000005270"/>
    </source>
</evidence>
<name>I3TCL3_THEC1</name>
<dbReference type="RefSeq" id="WP_014736752.1">
    <property type="nucleotide sequence ID" value="NC_017954.1"/>
</dbReference>
<dbReference type="eggNOG" id="arCOG01045">
    <property type="taxonomic scope" value="Archaea"/>
</dbReference>
<sequence length="191" mass="20844">MILVLLTGMPGAGKSIVVKAAEEMGLPVVSMGDVVREETLKRYGIITPDLMLKTSSELRREHGDDYIALKTIERLPRKSGIVVVDGVRSLVEVETFRRAGDTVIVAVHASPKTRFKRLLKRNRPGDPKSIEEFNARDSLELSFGIGSVIALADYLIVNEGSFEEAYKEAKKILSKVVSNAKGNSGGRSTSD</sequence>
<dbReference type="PANTHER" id="PTHR41930:SF1">
    <property type="entry name" value="DEPHOSPHO-COA KINASE"/>
    <property type="match status" value="1"/>
</dbReference>
<organism evidence="4 5">
    <name type="scientific">Thermogladius calderae (strain DSM 22663 / VKM B-2946 / 1633)</name>
    <dbReference type="NCBI Taxonomy" id="1184251"/>
    <lineage>
        <taxon>Archaea</taxon>
        <taxon>Thermoproteota</taxon>
        <taxon>Thermoprotei</taxon>
        <taxon>Desulfurococcales</taxon>
        <taxon>Desulfurococcaceae</taxon>
        <taxon>Thermogladius</taxon>
    </lineage>
</organism>
<dbReference type="KEGG" id="thg:TCELL_0076"/>
<dbReference type="GeneID" id="13012343"/>
<evidence type="ECO:0000256" key="3">
    <source>
        <dbReference type="HAMAP-Rule" id="MF_01111"/>
    </source>
</evidence>
<evidence type="ECO:0000256" key="1">
    <source>
        <dbReference type="ARBA" id="ARBA00022741"/>
    </source>
</evidence>
<dbReference type="GO" id="GO:0005524">
    <property type="term" value="F:ATP binding"/>
    <property type="evidence" value="ECO:0007669"/>
    <property type="project" value="UniProtKB-UniRule"/>
</dbReference>
<dbReference type="SUPFAM" id="SSF52540">
    <property type="entry name" value="P-loop containing nucleoside triphosphate hydrolases"/>
    <property type="match status" value="1"/>
</dbReference>
<dbReference type="GO" id="GO:0016301">
    <property type="term" value="F:kinase activity"/>
    <property type="evidence" value="ECO:0007669"/>
    <property type="project" value="UniProtKB-KW"/>
</dbReference>
<keyword evidence="5" id="KW-1185">Reference proteome</keyword>
<dbReference type="InParanoid" id="I3TCL3"/>
<dbReference type="PANTHER" id="PTHR41930">
    <property type="entry name" value="UPF0200 PROTEIN MJ1399"/>
    <property type="match status" value="1"/>
</dbReference>
<dbReference type="FunCoup" id="I3TCL3">
    <property type="interactions" value="5"/>
</dbReference>
<dbReference type="AlphaFoldDB" id="I3TCL3"/>
<dbReference type="OrthoDB" id="85381at2157"/>
<dbReference type="HOGENOM" id="CLU_096329_1_0_2"/>
<dbReference type="HAMAP" id="MF_01111">
    <property type="entry name" value="UPF0200"/>
    <property type="match status" value="1"/>
</dbReference>
<reference evidence="4 5" key="1">
    <citation type="journal article" date="2012" name="J. Bacteriol.">
        <title>Complete genome sequence of the hyperthermophilic cellulolytic Crenarchaeon 'Thermogladius cellulolyticus' 1633.</title>
        <authorList>
            <person name="Mardanov A.V."/>
            <person name="Kochetkova T.V."/>
            <person name="Beletsky A.V."/>
            <person name="Bonch-Osmolovskaya E.A."/>
            <person name="Ravin N.V."/>
            <person name="Skryabin K.G."/>
        </authorList>
    </citation>
    <scope>NUCLEOTIDE SEQUENCE [LARGE SCALE GENOMIC DNA]</scope>
    <source>
        <strain evidence="5">DSM 22663 / VKM B-2946 / 1633</strain>
    </source>
</reference>
<accession>I3TCL3</accession>
<feature type="binding site" evidence="3">
    <location>
        <begin position="8"/>
        <end position="15"/>
    </location>
    <ligand>
        <name>ATP</name>
        <dbReference type="ChEBI" id="CHEBI:30616"/>
    </ligand>
</feature>
<dbReference type="Pfam" id="PF13207">
    <property type="entry name" value="AAA_17"/>
    <property type="match status" value="1"/>
</dbReference>
<evidence type="ECO:0000256" key="2">
    <source>
        <dbReference type="ARBA" id="ARBA00022840"/>
    </source>
</evidence>
<keyword evidence="4" id="KW-0418">Kinase</keyword>
<dbReference type="Proteomes" id="UP000005270">
    <property type="component" value="Chromosome"/>
</dbReference>
<dbReference type="InterPro" id="IPR027417">
    <property type="entry name" value="P-loop_NTPase"/>
</dbReference>
<proteinExistence type="inferred from homology"/>
<dbReference type="InterPro" id="IPR022970">
    <property type="entry name" value="NTP_hydrolase-rel"/>
</dbReference>
<protein>
    <recommendedName>
        <fullName evidence="3">UPF0200 protein TCELL_0076</fullName>
    </recommendedName>
</protein>
<dbReference type="Gene3D" id="3.40.50.300">
    <property type="entry name" value="P-loop containing nucleotide triphosphate hydrolases"/>
    <property type="match status" value="1"/>
</dbReference>
<keyword evidence="2 3" id="KW-0067">ATP-binding</keyword>
<keyword evidence="4" id="KW-0808">Transferase</keyword>